<evidence type="ECO:0000313" key="2">
    <source>
        <dbReference type="EMBL" id="QSZ30060.1"/>
    </source>
</evidence>
<name>A0A8A3P0V8_9HELO</name>
<accession>A0A8A3P0V8</accession>
<feature type="compositionally biased region" description="Basic and acidic residues" evidence="1">
    <location>
        <begin position="146"/>
        <end position="161"/>
    </location>
</feature>
<evidence type="ECO:0000256" key="1">
    <source>
        <dbReference type="SAM" id="MobiDB-lite"/>
    </source>
</evidence>
<sequence>MDSKHQQTVGERNSMFRESFDTQFMGSVLKKTTTSLSAAHDSPFDDYEQDWNTTTPERNTWATRERRKSTPFGNFDNSAFMGVHHEAKHGRSGSSSQPRKGSILSLWSDPNGDEEHDDSLQRVSSRRSDASPGGERRGSVLSLFSKRKDENGRDIIHSDGS</sequence>
<evidence type="ECO:0000313" key="3">
    <source>
        <dbReference type="Proteomes" id="UP000672032"/>
    </source>
</evidence>
<gene>
    <name evidence="2" type="ORF">DSL72_004578</name>
</gene>
<keyword evidence="3" id="KW-1185">Reference proteome</keyword>
<feature type="compositionally biased region" description="Basic and acidic residues" evidence="1">
    <location>
        <begin position="126"/>
        <end position="138"/>
    </location>
</feature>
<protein>
    <submittedName>
        <fullName evidence="2">Uncharacterized protein</fullName>
    </submittedName>
</protein>
<organism evidence="2 3">
    <name type="scientific">Monilinia vaccinii-corymbosi</name>
    <dbReference type="NCBI Taxonomy" id="61207"/>
    <lineage>
        <taxon>Eukaryota</taxon>
        <taxon>Fungi</taxon>
        <taxon>Dikarya</taxon>
        <taxon>Ascomycota</taxon>
        <taxon>Pezizomycotina</taxon>
        <taxon>Leotiomycetes</taxon>
        <taxon>Helotiales</taxon>
        <taxon>Sclerotiniaceae</taxon>
        <taxon>Monilinia</taxon>
    </lineage>
</organism>
<dbReference type="OrthoDB" id="3548605at2759"/>
<dbReference type="EMBL" id="CP063405">
    <property type="protein sequence ID" value="QSZ30060.1"/>
    <property type="molecule type" value="Genomic_DNA"/>
</dbReference>
<reference evidence="2" key="1">
    <citation type="submission" date="2020-10" db="EMBL/GenBank/DDBJ databases">
        <title>Genome Sequence of Monilinia vaccinii-corymbosi Sheds Light on Mummy Berry Disease Infection of Blueberry and Mating Type.</title>
        <authorList>
            <person name="Yow A.G."/>
            <person name="Zhang Y."/>
            <person name="Bansal K."/>
            <person name="Eacker S.M."/>
            <person name="Sullivan S."/>
            <person name="Liachko I."/>
            <person name="Cubeta M.A."/>
            <person name="Rollins J.A."/>
            <person name="Ashrafi H."/>
        </authorList>
    </citation>
    <scope>NUCLEOTIDE SEQUENCE</scope>
    <source>
        <strain evidence="2">RL-1</strain>
    </source>
</reference>
<feature type="compositionally biased region" description="Polar residues" evidence="1">
    <location>
        <begin position="50"/>
        <end position="62"/>
    </location>
</feature>
<dbReference type="AlphaFoldDB" id="A0A8A3P0V8"/>
<dbReference type="Proteomes" id="UP000672032">
    <property type="component" value="Chromosome 1"/>
</dbReference>
<proteinExistence type="predicted"/>
<feature type="region of interest" description="Disordered" evidence="1">
    <location>
        <begin position="35"/>
        <end position="161"/>
    </location>
</feature>